<dbReference type="InterPro" id="IPR036663">
    <property type="entry name" value="Fumarylacetoacetase_C_sf"/>
</dbReference>
<keyword evidence="1" id="KW-0479">Metal-binding</keyword>
<dbReference type="KEGG" id="hjo:AY555_03435"/>
<evidence type="ECO:0000256" key="1">
    <source>
        <dbReference type="ARBA" id="ARBA00022723"/>
    </source>
</evidence>
<evidence type="ECO:0000313" key="3">
    <source>
        <dbReference type="EMBL" id="AMW34394.1"/>
    </source>
</evidence>
<dbReference type="EMBL" id="CP014525">
    <property type="protein sequence ID" value="AMW34394.1"/>
    <property type="molecule type" value="Genomic_DNA"/>
</dbReference>
<reference evidence="3 4" key="1">
    <citation type="submission" date="2016-02" db="EMBL/GenBank/DDBJ databases">
        <title>Complete Genome of H5569, the type strain of the newly described species Haematospirillium jordaniae.</title>
        <authorList>
            <person name="Nicholson A.C."/>
            <person name="Humrighouse B.W."/>
            <person name="Loparov V."/>
            <person name="McQuiston J.R."/>
        </authorList>
    </citation>
    <scope>NUCLEOTIDE SEQUENCE [LARGE SCALE GENOMIC DNA]</scope>
    <source>
        <strain evidence="3 4">H5569</strain>
    </source>
</reference>
<feature type="domain" description="Fumarylacetoacetase-like C-terminal" evidence="2">
    <location>
        <begin position="27"/>
        <end position="224"/>
    </location>
</feature>
<name>A0A143DCD9_9PROT</name>
<dbReference type="PANTHER" id="PTHR11820">
    <property type="entry name" value="ACYLPYRUVASE"/>
    <property type="match status" value="1"/>
</dbReference>
<proteinExistence type="predicted"/>
<dbReference type="Pfam" id="PF01557">
    <property type="entry name" value="FAA_hydrolase"/>
    <property type="match status" value="1"/>
</dbReference>
<sequence length="228" mass="24023">MGFVIPECPPSSVAVHGTSDRFPVRRIFCVGSNYAAHAREMGRNPSAEAPFFFSKPADAVCENGSSIPFPSVTSNLHHEVELVLALKAGGEGLDEQAAGACLFGCAVGIDLTRRDLQAEAKSMGRPWDMAKGFDLSAPVGTIMPMETAPLRGAIQLAVNGRVRQDGKLEDMILGPVGILVHLSRLVRLSPGDLIFTGTPEGVAALQPGDKVHASIEGLPALEITLASR</sequence>
<keyword evidence="4" id="KW-1185">Reference proteome</keyword>
<dbReference type="AlphaFoldDB" id="A0A143DCD9"/>
<dbReference type="RefSeq" id="WP_066133483.1">
    <property type="nucleotide sequence ID" value="NZ_CP014525.1"/>
</dbReference>
<accession>A0A143DCD9</accession>
<dbReference type="OrthoDB" id="9780293at2"/>
<organism evidence="3 4">
    <name type="scientific">Haematospirillum jordaniae</name>
    <dbReference type="NCBI Taxonomy" id="1549855"/>
    <lineage>
        <taxon>Bacteria</taxon>
        <taxon>Pseudomonadati</taxon>
        <taxon>Pseudomonadota</taxon>
        <taxon>Alphaproteobacteria</taxon>
        <taxon>Rhodospirillales</taxon>
        <taxon>Novispirillaceae</taxon>
        <taxon>Haematospirillum</taxon>
    </lineage>
</organism>
<dbReference type="SUPFAM" id="SSF56529">
    <property type="entry name" value="FAH"/>
    <property type="match status" value="1"/>
</dbReference>
<dbReference type="GeneID" id="53316201"/>
<gene>
    <name evidence="3" type="ORF">AY555_03435</name>
</gene>
<keyword evidence="3" id="KW-0378">Hydrolase</keyword>
<evidence type="ECO:0000313" key="4">
    <source>
        <dbReference type="Proteomes" id="UP000076066"/>
    </source>
</evidence>
<dbReference type="GO" id="GO:0046872">
    <property type="term" value="F:metal ion binding"/>
    <property type="evidence" value="ECO:0007669"/>
    <property type="project" value="UniProtKB-KW"/>
</dbReference>
<dbReference type="Gene3D" id="3.90.850.10">
    <property type="entry name" value="Fumarylacetoacetase-like, C-terminal domain"/>
    <property type="match status" value="1"/>
</dbReference>
<dbReference type="PANTHER" id="PTHR11820:SF90">
    <property type="entry name" value="FLUTATHIONE S-TRANSFERASE"/>
    <property type="match status" value="1"/>
</dbReference>
<protein>
    <submittedName>
        <fullName evidence="3">Fumarylacetoacetate hydrolase</fullName>
    </submittedName>
</protein>
<dbReference type="InterPro" id="IPR011234">
    <property type="entry name" value="Fumarylacetoacetase-like_C"/>
</dbReference>
<dbReference type="Proteomes" id="UP000076066">
    <property type="component" value="Chromosome"/>
</dbReference>
<dbReference type="GO" id="GO:0018773">
    <property type="term" value="F:acetylpyruvate hydrolase activity"/>
    <property type="evidence" value="ECO:0007669"/>
    <property type="project" value="TreeGrafter"/>
</dbReference>
<dbReference type="STRING" id="1549855.AY555_03435"/>
<evidence type="ECO:0000259" key="2">
    <source>
        <dbReference type="Pfam" id="PF01557"/>
    </source>
</evidence>